<dbReference type="SUPFAM" id="SSF89124">
    <property type="entry name" value="Nop domain"/>
    <property type="match status" value="1"/>
</dbReference>
<dbReference type="InterPro" id="IPR036070">
    <property type="entry name" value="Nop_dom_sf"/>
</dbReference>
<protein>
    <submittedName>
        <fullName evidence="2">U4/U6 small nuclear ribonucleoprotein Prp31 isoform X1</fullName>
    </submittedName>
</protein>
<dbReference type="EMBL" id="GGEC01089444">
    <property type="protein sequence ID" value="MBX69928.1"/>
    <property type="molecule type" value="Transcribed_RNA"/>
</dbReference>
<dbReference type="PANTHER" id="PTHR13904:SF0">
    <property type="entry name" value="U4_U6 SMALL NUCLEAR RIBONUCLEOPROTEIN PRP31"/>
    <property type="match status" value="1"/>
</dbReference>
<feature type="domain" description="NOSIC" evidence="1">
    <location>
        <begin position="9"/>
        <end position="61"/>
    </location>
</feature>
<dbReference type="GO" id="GO:0071011">
    <property type="term" value="C:precatalytic spliceosome"/>
    <property type="evidence" value="ECO:0007669"/>
    <property type="project" value="TreeGrafter"/>
</dbReference>
<keyword evidence="2" id="KW-0687">Ribonucleoprotein</keyword>
<reference evidence="2" key="1">
    <citation type="submission" date="2018-02" db="EMBL/GenBank/DDBJ databases">
        <title>Rhizophora mucronata_Transcriptome.</title>
        <authorList>
            <person name="Meera S.P."/>
            <person name="Sreeshan A."/>
            <person name="Augustine A."/>
        </authorList>
    </citation>
    <scope>NUCLEOTIDE SEQUENCE</scope>
    <source>
        <tissue evidence="2">Leaf</tissue>
    </source>
</reference>
<dbReference type="InterPro" id="IPR012976">
    <property type="entry name" value="NOSIC"/>
</dbReference>
<sequence length="75" mass="8880">MVLEDSPEYIVDCNELYADMEDKFVILHHFICDKYRLGFPKLEFLIHHPMDYAHVVKKIGNEMDLTIVDMNILLP</sequence>
<dbReference type="InterPro" id="IPR027105">
    <property type="entry name" value="Prp31"/>
</dbReference>
<dbReference type="Pfam" id="PF01798">
    <property type="entry name" value="Nop"/>
    <property type="match status" value="1"/>
</dbReference>
<evidence type="ECO:0000313" key="2">
    <source>
        <dbReference type="EMBL" id="MBX69928.1"/>
    </source>
</evidence>
<accession>A0A2P2QSM7</accession>
<dbReference type="GO" id="GO:0000244">
    <property type="term" value="P:spliceosomal tri-snRNP complex assembly"/>
    <property type="evidence" value="ECO:0007669"/>
    <property type="project" value="InterPro"/>
</dbReference>
<dbReference type="PANTHER" id="PTHR13904">
    <property type="entry name" value="PRE-MRNA SPLICING FACTOR PRP31"/>
    <property type="match status" value="1"/>
</dbReference>
<dbReference type="InterPro" id="IPR002687">
    <property type="entry name" value="Nop_dom"/>
</dbReference>
<proteinExistence type="predicted"/>
<dbReference type="GO" id="GO:0005687">
    <property type="term" value="C:U4 snRNP"/>
    <property type="evidence" value="ECO:0007669"/>
    <property type="project" value="TreeGrafter"/>
</dbReference>
<dbReference type="Gene3D" id="1.10.287.4070">
    <property type="match status" value="1"/>
</dbReference>
<name>A0A2P2QSM7_RHIMU</name>
<organism evidence="2">
    <name type="scientific">Rhizophora mucronata</name>
    <name type="common">Asiatic mangrove</name>
    <dbReference type="NCBI Taxonomy" id="61149"/>
    <lineage>
        <taxon>Eukaryota</taxon>
        <taxon>Viridiplantae</taxon>
        <taxon>Streptophyta</taxon>
        <taxon>Embryophyta</taxon>
        <taxon>Tracheophyta</taxon>
        <taxon>Spermatophyta</taxon>
        <taxon>Magnoliopsida</taxon>
        <taxon>eudicotyledons</taxon>
        <taxon>Gunneridae</taxon>
        <taxon>Pentapetalae</taxon>
        <taxon>rosids</taxon>
        <taxon>fabids</taxon>
        <taxon>Malpighiales</taxon>
        <taxon>Rhizophoraceae</taxon>
        <taxon>Rhizophora</taxon>
    </lineage>
</organism>
<evidence type="ECO:0000259" key="1">
    <source>
        <dbReference type="SMART" id="SM00931"/>
    </source>
</evidence>
<dbReference type="GO" id="GO:0046540">
    <property type="term" value="C:U4/U6 x U5 tri-snRNP complex"/>
    <property type="evidence" value="ECO:0007669"/>
    <property type="project" value="InterPro"/>
</dbReference>
<dbReference type="SMART" id="SM00931">
    <property type="entry name" value="NOSIC"/>
    <property type="match status" value="1"/>
</dbReference>
<dbReference type="AlphaFoldDB" id="A0A2P2QSM7"/>